<evidence type="ECO:0000313" key="10">
    <source>
        <dbReference type="EMBL" id="SJZ32046.1"/>
    </source>
</evidence>
<evidence type="ECO:0000256" key="3">
    <source>
        <dbReference type="ARBA" id="ARBA00022448"/>
    </source>
</evidence>
<dbReference type="GO" id="GO:0016020">
    <property type="term" value="C:membrane"/>
    <property type="evidence" value="ECO:0007669"/>
    <property type="project" value="UniProtKB-SubCell"/>
</dbReference>
<evidence type="ECO:0000256" key="5">
    <source>
        <dbReference type="ARBA" id="ARBA00022989"/>
    </source>
</evidence>
<feature type="transmembrane region" description="Helical" evidence="7">
    <location>
        <begin position="183"/>
        <end position="200"/>
    </location>
</feature>
<dbReference type="GO" id="GO:0008324">
    <property type="term" value="F:monoatomic cation transmembrane transporter activity"/>
    <property type="evidence" value="ECO:0007669"/>
    <property type="project" value="InterPro"/>
</dbReference>
<proteinExistence type="inferred from homology"/>
<reference evidence="11" key="1">
    <citation type="submission" date="2017-02" db="EMBL/GenBank/DDBJ databases">
        <authorList>
            <person name="Varghese N."/>
            <person name="Submissions S."/>
        </authorList>
    </citation>
    <scope>NUCLEOTIDE SEQUENCE [LARGE SCALE GENOMIC DNA]</scope>
    <source>
        <strain evidence="11">DSM 15739</strain>
    </source>
</reference>
<keyword evidence="11" id="KW-1185">Reference proteome</keyword>
<dbReference type="AlphaFoldDB" id="A0A1T4JPB6"/>
<keyword evidence="3" id="KW-0813">Transport</keyword>
<feature type="domain" description="Cation efflux protein transmembrane" evidence="8">
    <location>
        <begin position="17"/>
        <end position="207"/>
    </location>
</feature>
<name>A0A1T4JPB6_9LACT</name>
<keyword evidence="6 7" id="KW-0472">Membrane</keyword>
<gene>
    <name evidence="10" type="ORF">SAMN02746011_00256</name>
</gene>
<dbReference type="PANTHER" id="PTHR43840">
    <property type="entry name" value="MITOCHONDRIAL METAL TRANSPORTER 1-RELATED"/>
    <property type="match status" value="1"/>
</dbReference>
<evidence type="ECO:0000313" key="11">
    <source>
        <dbReference type="Proteomes" id="UP000189941"/>
    </source>
</evidence>
<dbReference type="InterPro" id="IPR036837">
    <property type="entry name" value="Cation_efflux_CTD_sf"/>
</dbReference>
<dbReference type="InterPro" id="IPR027470">
    <property type="entry name" value="Cation_efflux_CTD"/>
</dbReference>
<dbReference type="InterPro" id="IPR050291">
    <property type="entry name" value="CDF_Transporter"/>
</dbReference>
<evidence type="ECO:0000256" key="4">
    <source>
        <dbReference type="ARBA" id="ARBA00022692"/>
    </source>
</evidence>
<dbReference type="InterPro" id="IPR027469">
    <property type="entry name" value="Cation_efflux_TMD_sf"/>
</dbReference>
<dbReference type="Pfam" id="PF16916">
    <property type="entry name" value="ZT_dimer"/>
    <property type="match status" value="1"/>
</dbReference>
<dbReference type="Pfam" id="PF01545">
    <property type="entry name" value="Cation_efflux"/>
    <property type="match status" value="1"/>
</dbReference>
<feature type="domain" description="Cation efflux protein cytoplasmic" evidence="9">
    <location>
        <begin position="214"/>
        <end position="288"/>
    </location>
</feature>
<dbReference type="Gene3D" id="1.20.1510.10">
    <property type="entry name" value="Cation efflux protein transmembrane domain"/>
    <property type="match status" value="1"/>
</dbReference>
<feature type="transmembrane region" description="Helical" evidence="7">
    <location>
        <begin position="12"/>
        <end position="36"/>
    </location>
</feature>
<keyword evidence="4 7" id="KW-0812">Transmembrane</keyword>
<dbReference type="OrthoDB" id="9806522at2"/>
<feature type="transmembrane region" description="Helical" evidence="7">
    <location>
        <begin position="160"/>
        <end position="177"/>
    </location>
</feature>
<dbReference type="FunFam" id="1.20.1510.10:FF:000006">
    <property type="entry name" value="Divalent cation efflux transporter"/>
    <property type="match status" value="1"/>
</dbReference>
<evidence type="ECO:0000256" key="7">
    <source>
        <dbReference type="SAM" id="Phobius"/>
    </source>
</evidence>
<dbReference type="Proteomes" id="UP000189941">
    <property type="component" value="Unassembled WGS sequence"/>
</dbReference>
<evidence type="ECO:0000256" key="2">
    <source>
        <dbReference type="ARBA" id="ARBA00008114"/>
    </source>
</evidence>
<protein>
    <submittedName>
        <fullName evidence="10">Cation diffusion facilitator family transporter</fullName>
    </submittedName>
</protein>
<feature type="transmembrane region" description="Helical" evidence="7">
    <location>
        <begin position="48"/>
        <end position="65"/>
    </location>
</feature>
<evidence type="ECO:0000256" key="6">
    <source>
        <dbReference type="ARBA" id="ARBA00023136"/>
    </source>
</evidence>
<accession>A0A1T4JPB6</accession>
<comment type="subcellular location">
    <subcellularLocation>
        <location evidence="1">Membrane</location>
        <topology evidence="1">Multi-pass membrane protein</topology>
    </subcellularLocation>
</comment>
<organism evidence="10 11">
    <name type="scientific">Globicatella sulfidifaciens DSM 15739</name>
    <dbReference type="NCBI Taxonomy" id="1121925"/>
    <lineage>
        <taxon>Bacteria</taxon>
        <taxon>Bacillati</taxon>
        <taxon>Bacillota</taxon>
        <taxon>Bacilli</taxon>
        <taxon>Lactobacillales</taxon>
        <taxon>Aerococcaceae</taxon>
        <taxon>Globicatella</taxon>
    </lineage>
</organism>
<evidence type="ECO:0000259" key="8">
    <source>
        <dbReference type="Pfam" id="PF01545"/>
    </source>
</evidence>
<dbReference type="InterPro" id="IPR058533">
    <property type="entry name" value="Cation_efflux_TM"/>
</dbReference>
<dbReference type="NCBIfam" id="TIGR01297">
    <property type="entry name" value="CDF"/>
    <property type="match status" value="1"/>
</dbReference>
<evidence type="ECO:0000259" key="9">
    <source>
        <dbReference type="Pfam" id="PF16916"/>
    </source>
</evidence>
<dbReference type="SUPFAM" id="SSF160240">
    <property type="entry name" value="Cation efflux protein cytoplasmic domain-like"/>
    <property type="match status" value="1"/>
</dbReference>
<dbReference type="SUPFAM" id="SSF161111">
    <property type="entry name" value="Cation efflux protein transmembrane domain-like"/>
    <property type="match status" value="1"/>
</dbReference>
<comment type="similarity">
    <text evidence="2">Belongs to the cation diffusion facilitator (CDF) transporter (TC 2.A.4) family.</text>
</comment>
<feature type="transmembrane region" description="Helical" evidence="7">
    <location>
        <begin position="120"/>
        <end position="139"/>
    </location>
</feature>
<feature type="transmembrane region" description="Helical" evidence="7">
    <location>
        <begin position="86"/>
        <end position="108"/>
    </location>
</feature>
<dbReference type="EMBL" id="FUWO01000002">
    <property type="protein sequence ID" value="SJZ32046.1"/>
    <property type="molecule type" value="Genomic_DNA"/>
</dbReference>
<dbReference type="Gene3D" id="3.30.70.1350">
    <property type="entry name" value="Cation efflux protein, cytoplasmic domain"/>
    <property type="match status" value="1"/>
</dbReference>
<dbReference type="InterPro" id="IPR002524">
    <property type="entry name" value="Cation_efflux"/>
</dbReference>
<sequence length="294" mass="32914">MNNHQQKILMAARGAAISVSVYLILSILKLVFAQIFHSSSLQADGLNNLSDIIASLSVFIGINIAKKPADSNHHFGHSKFETIASFITSVLMFYIGIDVFSTSFQRLINQDFPVTDKKAMYVSIFSMFVLWFTSQYIATLSKKTNSLGLKATATDMKNDFLISFGTLLGTIFAQFGLPIMDTILSLIVAVIIIISGYEILKESTFVLSDGFDLEEIEKYRATILKHPKVHEVSNLRARLNGNKIYVDVTIKIDGNLSVIESHHITEEIETILSYNFQVEDCDVHVEPYFEPKKA</sequence>
<dbReference type="RefSeq" id="WP_078755121.1">
    <property type="nucleotide sequence ID" value="NZ_FUWO01000002.1"/>
</dbReference>
<dbReference type="PANTHER" id="PTHR43840:SF50">
    <property type="entry name" value="MANGANESE EFFLUX SYSTEM PROTEIN MNES"/>
    <property type="match status" value="1"/>
</dbReference>
<keyword evidence="5 7" id="KW-1133">Transmembrane helix</keyword>
<evidence type="ECO:0000256" key="1">
    <source>
        <dbReference type="ARBA" id="ARBA00004141"/>
    </source>
</evidence>
<dbReference type="STRING" id="1121925.SAMN02746011_00256"/>